<dbReference type="SUPFAM" id="SSF57756">
    <property type="entry name" value="Retrovirus zinc finger-like domains"/>
    <property type="match status" value="1"/>
</dbReference>
<dbReference type="InterPro" id="IPR036875">
    <property type="entry name" value="Znf_CCHC_sf"/>
</dbReference>
<feature type="region of interest" description="Disordered" evidence="2">
    <location>
        <begin position="88"/>
        <end position="133"/>
    </location>
</feature>
<feature type="domain" description="CCHC-type" evidence="3">
    <location>
        <begin position="143"/>
        <end position="158"/>
    </location>
</feature>
<dbReference type="GO" id="GO:0003676">
    <property type="term" value="F:nucleic acid binding"/>
    <property type="evidence" value="ECO:0007669"/>
    <property type="project" value="InterPro"/>
</dbReference>
<dbReference type="GO" id="GO:0008270">
    <property type="term" value="F:zinc ion binding"/>
    <property type="evidence" value="ECO:0007669"/>
    <property type="project" value="UniProtKB-KW"/>
</dbReference>
<organism evidence="4 5">
    <name type="scientific">Trichonephila clavipes</name>
    <name type="common">Golden silk orbweaver</name>
    <name type="synonym">Nephila clavipes</name>
    <dbReference type="NCBI Taxonomy" id="2585209"/>
    <lineage>
        <taxon>Eukaryota</taxon>
        <taxon>Metazoa</taxon>
        <taxon>Ecdysozoa</taxon>
        <taxon>Arthropoda</taxon>
        <taxon>Chelicerata</taxon>
        <taxon>Arachnida</taxon>
        <taxon>Araneae</taxon>
        <taxon>Araneomorphae</taxon>
        <taxon>Entelegynae</taxon>
        <taxon>Araneoidea</taxon>
        <taxon>Nephilidae</taxon>
        <taxon>Trichonephila</taxon>
    </lineage>
</organism>
<name>A0A8X6V7Z4_TRICX</name>
<accession>A0A8X6V7Z4</accession>
<protein>
    <submittedName>
        <fullName evidence="4">CCHC-type domain-containing protein</fullName>
    </submittedName>
</protein>
<keyword evidence="1" id="KW-0479">Metal-binding</keyword>
<evidence type="ECO:0000313" key="4">
    <source>
        <dbReference type="EMBL" id="GFY02689.1"/>
    </source>
</evidence>
<gene>
    <name evidence="4" type="primary">NCL1_42599</name>
    <name evidence="4" type="ORF">TNCV_3505691</name>
</gene>
<proteinExistence type="predicted"/>
<evidence type="ECO:0000256" key="2">
    <source>
        <dbReference type="SAM" id="MobiDB-lite"/>
    </source>
</evidence>
<evidence type="ECO:0000256" key="1">
    <source>
        <dbReference type="PROSITE-ProRule" id="PRU00047"/>
    </source>
</evidence>
<dbReference type="AlphaFoldDB" id="A0A8X6V7Z4"/>
<dbReference type="Proteomes" id="UP000887159">
    <property type="component" value="Unassembled WGS sequence"/>
</dbReference>
<keyword evidence="1" id="KW-0863">Zinc-finger</keyword>
<evidence type="ECO:0000259" key="3">
    <source>
        <dbReference type="PROSITE" id="PS50158"/>
    </source>
</evidence>
<sequence length="167" mass="19552">MRGINMPEDQKVSHLMKGVAEDLYQELISSEVSTVDKFVTCCHEVDAMRKKRVVPLRYERLPNIVTCINDGPSDLESIIREEIRSNLTPFTREKPAPSPYRTKRTGESSWRPRPRPRQENRPIQQDTGRKTDLWRNSDNVPICFHCGRQGHVTRYCRDRRRVFSAAR</sequence>
<reference evidence="4" key="1">
    <citation type="submission" date="2020-08" db="EMBL/GenBank/DDBJ databases">
        <title>Multicomponent nature underlies the extraordinary mechanical properties of spider dragline silk.</title>
        <authorList>
            <person name="Kono N."/>
            <person name="Nakamura H."/>
            <person name="Mori M."/>
            <person name="Yoshida Y."/>
            <person name="Ohtoshi R."/>
            <person name="Malay A.D."/>
            <person name="Moran D.A.P."/>
            <person name="Tomita M."/>
            <person name="Numata K."/>
            <person name="Arakawa K."/>
        </authorList>
    </citation>
    <scope>NUCLEOTIDE SEQUENCE</scope>
</reference>
<dbReference type="EMBL" id="BMAU01021233">
    <property type="protein sequence ID" value="GFY02689.1"/>
    <property type="molecule type" value="Genomic_DNA"/>
</dbReference>
<dbReference type="PROSITE" id="PS50158">
    <property type="entry name" value="ZF_CCHC"/>
    <property type="match status" value="1"/>
</dbReference>
<keyword evidence="1" id="KW-0862">Zinc</keyword>
<comment type="caution">
    <text evidence="4">The sequence shown here is derived from an EMBL/GenBank/DDBJ whole genome shotgun (WGS) entry which is preliminary data.</text>
</comment>
<dbReference type="InterPro" id="IPR001878">
    <property type="entry name" value="Znf_CCHC"/>
</dbReference>
<evidence type="ECO:0000313" key="5">
    <source>
        <dbReference type="Proteomes" id="UP000887159"/>
    </source>
</evidence>
<keyword evidence="5" id="KW-1185">Reference proteome</keyword>